<dbReference type="STRING" id="453.Lfee_2653"/>
<dbReference type="InterPro" id="IPR012312">
    <property type="entry name" value="Hemerythrin-like"/>
</dbReference>
<keyword evidence="5" id="KW-1185">Reference proteome</keyword>
<evidence type="ECO:0000313" key="6">
    <source>
        <dbReference type="Proteomes" id="UP000251942"/>
    </source>
</evidence>
<evidence type="ECO:0000259" key="2">
    <source>
        <dbReference type="Pfam" id="PF01814"/>
    </source>
</evidence>
<reference evidence="4 6" key="2">
    <citation type="submission" date="2018-06" db="EMBL/GenBank/DDBJ databases">
        <authorList>
            <consortium name="Pathogen Informatics"/>
            <person name="Doyle S."/>
        </authorList>
    </citation>
    <scope>NUCLEOTIDE SEQUENCE [LARGE SCALE GENOMIC DNA]</scope>
    <source>
        <strain evidence="4 6">NCTC12022</strain>
    </source>
</reference>
<dbReference type="PATRIC" id="fig|453.4.peg.2905"/>
<dbReference type="AlphaFoldDB" id="A0A0W0THR0"/>
<protein>
    <recommendedName>
        <fullName evidence="2">Hemerythrin-like domain-containing protein</fullName>
    </recommendedName>
</protein>
<gene>
    <name evidence="3" type="ORF">Lfee_2653</name>
    <name evidence="4" type="ORF">NCTC12022_01778</name>
</gene>
<evidence type="ECO:0000313" key="5">
    <source>
        <dbReference type="Proteomes" id="UP000054698"/>
    </source>
</evidence>
<keyword evidence="1" id="KW-0175">Coiled coil</keyword>
<sequence length="223" mass="26123">MRIDFYTHVHQCQRKQMFNLAMHAGEINYNEPEKLLPLAEGLAVFLRDIRSHADHEDIFIHPLLRRKMPGSARTLDNEHEELKKELSNLEENFAHIQLLTNQYPKRQEQGLEFYRALNRFIANYLCHIDKEEYVIQNLWEIAAAPELGGMMMAFQVYNNPEEGRKWLSNNLPGMNFDERVLMFKTVELMAPESCFLSMSKIAEEIVGDNAWQSVKQHCDKVIA</sequence>
<name>A0A0W0THR0_9GAMM</name>
<dbReference type="EMBL" id="LNYB01000085">
    <property type="protein sequence ID" value="KTC94989.1"/>
    <property type="molecule type" value="Genomic_DNA"/>
</dbReference>
<reference evidence="3 5" key="1">
    <citation type="submission" date="2015-11" db="EMBL/GenBank/DDBJ databases">
        <title>Genomic analysis of 38 Legionella species identifies large and diverse effector repertoires.</title>
        <authorList>
            <person name="Burstein D."/>
            <person name="Amaro F."/>
            <person name="Zusman T."/>
            <person name="Lifshitz Z."/>
            <person name="Cohen O."/>
            <person name="Gilbert J.A."/>
            <person name="Pupko T."/>
            <person name="Shuman H.A."/>
            <person name="Segal G."/>
        </authorList>
    </citation>
    <scope>NUCLEOTIDE SEQUENCE [LARGE SCALE GENOMIC DNA]</scope>
    <source>
        <strain evidence="3 5">WO-44C</strain>
    </source>
</reference>
<feature type="coiled-coil region" evidence="1">
    <location>
        <begin position="72"/>
        <end position="99"/>
    </location>
</feature>
<dbReference type="Proteomes" id="UP000251942">
    <property type="component" value="Unassembled WGS sequence"/>
</dbReference>
<evidence type="ECO:0000313" key="4">
    <source>
        <dbReference type="EMBL" id="SPX61040.1"/>
    </source>
</evidence>
<dbReference type="EMBL" id="UASS01000015">
    <property type="protein sequence ID" value="SPX61040.1"/>
    <property type="molecule type" value="Genomic_DNA"/>
</dbReference>
<dbReference type="Proteomes" id="UP000054698">
    <property type="component" value="Unassembled WGS sequence"/>
</dbReference>
<dbReference type="Pfam" id="PF01814">
    <property type="entry name" value="Hemerythrin"/>
    <property type="match status" value="1"/>
</dbReference>
<evidence type="ECO:0000313" key="3">
    <source>
        <dbReference type="EMBL" id="KTC94989.1"/>
    </source>
</evidence>
<accession>A0A0W0THR0</accession>
<proteinExistence type="predicted"/>
<feature type="domain" description="Hemerythrin-like" evidence="2">
    <location>
        <begin position="3"/>
        <end position="135"/>
    </location>
</feature>
<dbReference type="RefSeq" id="WP_058447489.1">
    <property type="nucleotide sequence ID" value="NZ_CAAAHT010000062.1"/>
</dbReference>
<dbReference type="OrthoDB" id="5654170at2"/>
<evidence type="ECO:0000256" key="1">
    <source>
        <dbReference type="SAM" id="Coils"/>
    </source>
</evidence>
<organism evidence="3 5">
    <name type="scientific">Legionella feeleii</name>
    <dbReference type="NCBI Taxonomy" id="453"/>
    <lineage>
        <taxon>Bacteria</taxon>
        <taxon>Pseudomonadati</taxon>
        <taxon>Pseudomonadota</taxon>
        <taxon>Gammaproteobacteria</taxon>
        <taxon>Legionellales</taxon>
        <taxon>Legionellaceae</taxon>
        <taxon>Legionella</taxon>
    </lineage>
</organism>
<dbReference type="Gene3D" id="1.20.120.520">
    <property type="entry name" value="nmb1532 protein domain like"/>
    <property type="match status" value="1"/>
</dbReference>